<accession>A0A0F9J9F5</accession>
<sequence length="89" mass="9845">MKILYFSNPIDPAGVSVNMACALIDHTKHECKYAIQQSTHVVDLAHLREKGVNPIRLNEKGGVEKLRSAIGWSDVVHVNAAMANWPLLL</sequence>
<dbReference type="EMBL" id="LAZR01010537">
    <property type="protein sequence ID" value="KKM66414.1"/>
    <property type="molecule type" value="Genomic_DNA"/>
</dbReference>
<feature type="non-terminal residue" evidence="1">
    <location>
        <position position="89"/>
    </location>
</feature>
<evidence type="ECO:0000313" key="1">
    <source>
        <dbReference type="EMBL" id="KKM66414.1"/>
    </source>
</evidence>
<organism evidence="1">
    <name type="scientific">marine sediment metagenome</name>
    <dbReference type="NCBI Taxonomy" id="412755"/>
    <lineage>
        <taxon>unclassified sequences</taxon>
        <taxon>metagenomes</taxon>
        <taxon>ecological metagenomes</taxon>
    </lineage>
</organism>
<comment type="caution">
    <text evidence="1">The sequence shown here is derived from an EMBL/GenBank/DDBJ whole genome shotgun (WGS) entry which is preliminary data.</text>
</comment>
<name>A0A0F9J9F5_9ZZZZ</name>
<reference evidence="1" key="1">
    <citation type="journal article" date="2015" name="Nature">
        <title>Complex archaea that bridge the gap between prokaryotes and eukaryotes.</title>
        <authorList>
            <person name="Spang A."/>
            <person name="Saw J.H."/>
            <person name="Jorgensen S.L."/>
            <person name="Zaremba-Niedzwiedzka K."/>
            <person name="Martijn J."/>
            <person name="Lind A.E."/>
            <person name="van Eijk R."/>
            <person name="Schleper C."/>
            <person name="Guy L."/>
            <person name="Ettema T.J."/>
        </authorList>
    </citation>
    <scope>NUCLEOTIDE SEQUENCE</scope>
</reference>
<proteinExistence type="predicted"/>
<dbReference type="AlphaFoldDB" id="A0A0F9J9F5"/>
<gene>
    <name evidence="1" type="ORF">LCGC14_1481450</name>
</gene>
<protein>
    <submittedName>
        <fullName evidence="1">Uncharacterized protein</fullName>
    </submittedName>
</protein>